<reference evidence="1" key="1">
    <citation type="journal article" date="2015" name="Genome Announc.">
        <title>Complete Genome Sequence of the Bacteriochlorophyll b-Producing Photosynthetic Bacterium Blastochloris viridis.</title>
        <authorList>
            <person name="Tsukatani Y."/>
            <person name="Hirose Y."/>
            <person name="Harada J."/>
            <person name="Misawa N."/>
            <person name="Mori K."/>
            <person name="Inoue K."/>
            <person name="Tamiaki H."/>
        </authorList>
    </citation>
    <scope>NUCLEOTIDE SEQUENCE [LARGE SCALE GENOMIC DNA]</scope>
    <source>
        <strain evidence="1">DSM 133</strain>
    </source>
</reference>
<accession>A0A182CZH3</accession>
<name>A0A182CZH3_BLAVI</name>
<dbReference type="AlphaFoldDB" id="A0A182CZH3"/>
<protein>
    <submittedName>
        <fullName evidence="1">Uncharacterized protein</fullName>
    </submittedName>
</protein>
<organism evidence="1">
    <name type="scientific">Blastochloris viridis</name>
    <name type="common">Rhodopseudomonas viridis</name>
    <dbReference type="NCBI Taxonomy" id="1079"/>
    <lineage>
        <taxon>Bacteria</taxon>
        <taxon>Pseudomonadati</taxon>
        <taxon>Pseudomonadota</taxon>
        <taxon>Alphaproteobacteria</taxon>
        <taxon>Hyphomicrobiales</taxon>
        <taxon>Blastochloridaceae</taxon>
        <taxon>Blastochloris</taxon>
    </lineage>
</organism>
<sequence length="52" mass="5864">MPIVLFAAHRSPTYEPAQTRAPLKRHASAGRCRIMTVKLCDNGPRVNRCEDQ</sequence>
<gene>
    <name evidence="1" type="ORF">BV133_428</name>
</gene>
<evidence type="ECO:0000313" key="1">
    <source>
        <dbReference type="EMBL" id="BAR98021.1"/>
    </source>
</evidence>
<proteinExistence type="predicted"/>
<dbReference type="EMBL" id="AP014854">
    <property type="protein sequence ID" value="BAR98021.1"/>
    <property type="molecule type" value="Genomic_DNA"/>
</dbReference>